<dbReference type="PANTHER" id="PTHR47073:SF5">
    <property type="entry name" value="BAH DOMAIN PROTEIN"/>
    <property type="match status" value="1"/>
</dbReference>
<dbReference type="PROSITE" id="PS51038">
    <property type="entry name" value="BAH"/>
    <property type="match status" value="1"/>
</dbReference>
<dbReference type="EMBL" id="JABFOF010000011">
    <property type="protein sequence ID" value="KAG2371050.1"/>
    <property type="molecule type" value="Genomic_DNA"/>
</dbReference>
<dbReference type="GO" id="GO:0003682">
    <property type="term" value="F:chromatin binding"/>
    <property type="evidence" value="ECO:0007669"/>
    <property type="project" value="InterPro"/>
</dbReference>
<dbReference type="InterPro" id="IPR043151">
    <property type="entry name" value="BAH_sf"/>
</dbReference>
<feature type="domain" description="BAH" evidence="2">
    <location>
        <begin position="43"/>
        <end position="168"/>
    </location>
</feature>
<dbReference type="InterPro" id="IPR001025">
    <property type="entry name" value="BAH_dom"/>
</dbReference>
<dbReference type="Gene3D" id="2.30.30.490">
    <property type="match status" value="1"/>
</dbReference>
<reference evidence="3 4" key="1">
    <citation type="submission" date="2020-05" db="EMBL/GenBank/DDBJ databases">
        <title>Vigna angularis (adzuki bean) Var. LongXiaoDou No. 4 denovo assembly.</title>
        <authorList>
            <person name="Xiang H."/>
        </authorList>
    </citation>
    <scope>NUCLEOTIDE SEQUENCE [LARGE SCALE GENOMIC DNA]</scope>
    <source>
        <tissue evidence="3">Leaf</tissue>
    </source>
</reference>
<accession>A0A8T0JFR4</accession>
<dbReference type="FunFam" id="2.30.30.490:FF:000017">
    <property type="entry name" value="Bromo-adjacent homology (BAH) domain-containing protein"/>
    <property type="match status" value="1"/>
</dbReference>
<name>A0A8T0JFR4_PHAAN</name>
<dbReference type="PANTHER" id="PTHR47073">
    <property type="entry name" value="PROTEIN ANTI-SILENCING 1"/>
    <property type="match status" value="1"/>
</dbReference>
<feature type="region of interest" description="Disordered" evidence="1">
    <location>
        <begin position="243"/>
        <end position="263"/>
    </location>
</feature>
<dbReference type="AlphaFoldDB" id="A0A8T0JFR4"/>
<dbReference type="GO" id="GO:0003723">
    <property type="term" value="F:RNA binding"/>
    <property type="evidence" value="ECO:0007669"/>
    <property type="project" value="TreeGrafter"/>
</dbReference>
<protein>
    <submittedName>
        <fullName evidence="3">Protein ANTI-SILENCING 1</fullName>
    </submittedName>
</protein>
<proteinExistence type="predicted"/>
<comment type="caution">
    <text evidence="3">The sequence shown here is derived from an EMBL/GenBank/DDBJ whole genome shotgun (WGS) entry which is preliminary data.</text>
</comment>
<evidence type="ECO:0000313" key="3">
    <source>
        <dbReference type="EMBL" id="KAG2371050.1"/>
    </source>
</evidence>
<dbReference type="Proteomes" id="UP000743370">
    <property type="component" value="Unassembled WGS sequence"/>
</dbReference>
<gene>
    <name evidence="3" type="ORF">HKW66_Vig0212240</name>
</gene>
<sequence>MSRPLSSSANVGEVIDFKWGKKRGVGVKNKDTHYYESFVYEGVEYFLYDCVYLFSTDHVETSIGKLIKIYERPTREKMIKVVWFFRPMEIRNFLGNYQPCWNELFLASGEDKGLSDVNYLESIIGKCNVVCTSKDKRNPKPSETELNKADYFFSCTFDVGRRVIIDKFTNEIDGVKVEQFFNKRRIDQTSNHLHFGTDIRPKIVTKTCPISHCQVNDKAERRTSENNSLKQLSDSFPYKKRKITEEKPNIGQSSKTFKEEKIDEKKVEIKQDEKLNADKRVIDVIERPDADKRKWFKKMPWDERLRRAQELDTLVLLNNLDPTYTSYEVEIFYRIIAAMKGILREPDKKKKFPGHLVIDRPALQRQNQEMRNAVSTSHCSQPNTIEYPMSIEWLLHYAKFNACWNALYQRQMKEIQEVKSKLKMDRNFSD</sequence>
<evidence type="ECO:0000256" key="1">
    <source>
        <dbReference type="SAM" id="MobiDB-lite"/>
    </source>
</evidence>
<organism evidence="3 4">
    <name type="scientific">Phaseolus angularis</name>
    <name type="common">Azuki bean</name>
    <name type="synonym">Vigna angularis</name>
    <dbReference type="NCBI Taxonomy" id="3914"/>
    <lineage>
        <taxon>Eukaryota</taxon>
        <taxon>Viridiplantae</taxon>
        <taxon>Streptophyta</taxon>
        <taxon>Embryophyta</taxon>
        <taxon>Tracheophyta</taxon>
        <taxon>Spermatophyta</taxon>
        <taxon>Magnoliopsida</taxon>
        <taxon>eudicotyledons</taxon>
        <taxon>Gunneridae</taxon>
        <taxon>Pentapetalae</taxon>
        <taxon>rosids</taxon>
        <taxon>fabids</taxon>
        <taxon>Fabales</taxon>
        <taxon>Fabaceae</taxon>
        <taxon>Papilionoideae</taxon>
        <taxon>50 kb inversion clade</taxon>
        <taxon>NPAAA clade</taxon>
        <taxon>indigoferoid/millettioid clade</taxon>
        <taxon>Phaseoleae</taxon>
        <taxon>Vigna</taxon>
    </lineage>
</organism>
<evidence type="ECO:0000313" key="4">
    <source>
        <dbReference type="Proteomes" id="UP000743370"/>
    </source>
</evidence>
<evidence type="ECO:0000259" key="2">
    <source>
        <dbReference type="PROSITE" id="PS51038"/>
    </source>
</evidence>
<dbReference type="Pfam" id="PF01426">
    <property type="entry name" value="BAH"/>
    <property type="match status" value="1"/>
</dbReference>